<organism evidence="7 8">
    <name type="scientific">Tepidamorphus gemmatus</name>
    <dbReference type="NCBI Taxonomy" id="747076"/>
    <lineage>
        <taxon>Bacteria</taxon>
        <taxon>Pseudomonadati</taxon>
        <taxon>Pseudomonadota</taxon>
        <taxon>Alphaproteobacteria</taxon>
        <taxon>Hyphomicrobiales</taxon>
        <taxon>Tepidamorphaceae</taxon>
        <taxon>Tepidamorphus</taxon>
    </lineage>
</organism>
<gene>
    <name evidence="7" type="ORF">EDC22_10828</name>
</gene>
<feature type="transmembrane region" description="Helical" evidence="6">
    <location>
        <begin position="28"/>
        <end position="48"/>
    </location>
</feature>
<evidence type="ECO:0000256" key="5">
    <source>
        <dbReference type="ARBA" id="ARBA00023136"/>
    </source>
</evidence>
<evidence type="ECO:0000256" key="2">
    <source>
        <dbReference type="ARBA" id="ARBA00009773"/>
    </source>
</evidence>
<feature type="transmembrane region" description="Helical" evidence="6">
    <location>
        <begin position="297"/>
        <end position="322"/>
    </location>
</feature>
<feature type="transmembrane region" description="Helical" evidence="6">
    <location>
        <begin position="194"/>
        <end position="212"/>
    </location>
</feature>
<reference evidence="7 8" key="1">
    <citation type="submission" date="2019-03" db="EMBL/GenBank/DDBJ databases">
        <title>Genomic Encyclopedia of Type Strains, Phase IV (KMG-IV): sequencing the most valuable type-strain genomes for metagenomic binning, comparative biology and taxonomic classification.</title>
        <authorList>
            <person name="Goeker M."/>
        </authorList>
    </citation>
    <scope>NUCLEOTIDE SEQUENCE [LARGE SCALE GENOMIC DNA]</scope>
    <source>
        <strain evidence="7 8">DSM 19345</strain>
    </source>
</reference>
<comment type="similarity">
    <text evidence="2">Belongs to the autoinducer-2 exporter (AI-2E) (TC 2.A.86) family.</text>
</comment>
<evidence type="ECO:0000256" key="6">
    <source>
        <dbReference type="SAM" id="Phobius"/>
    </source>
</evidence>
<keyword evidence="3 6" id="KW-0812">Transmembrane</keyword>
<sequence length="348" mass="37813">MLMPRWFLWLVAAAIVMAALHVGRSFLIPVAIALLMFTLLSALIGRITRISIAGWSVPRPVATVVGLAVVAYGLFLIASILTSQIEAVVAASPRYISRFQEMLNQTAELFGRDVVADLQRMVAEINITARLAGLVGSAGAILAIISLIVLYMGFMLVERPRFHVKLARLFPDPGRAERIETVILSISDSIQRYFSVKLFTSALTAGTAYLVMRPMGLDFAETWALLAFFLNFIPNIGSVIATILPALVALVQFDSFGPFLVIALGVSALQFTIGSFIEPALMGRSLNLSPLVILLSLTFWASVWGIVGMFLSVPIMVIVMIVCSHIPAWRPLAVLLSKDGNIPDSARQ</sequence>
<dbReference type="EMBL" id="SMAK01000008">
    <property type="protein sequence ID" value="TCT08716.1"/>
    <property type="molecule type" value="Genomic_DNA"/>
</dbReference>
<evidence type="ECO:0000313" key="7">
    <source>
        <dbReference type="EMBL" id="TCT08716.1"/>
    </source>
</evidence>
<feature type="transmembrane region" description="Helical" evidence="6">
    <location>
        <begin position="258"/>
        <end position="277"/>
    </location>
</feature>
<feature type="transmembrane region" description="Helical" evidence="6">
    <location>
        <begin position="224"/>
        <end position="251"/>
    </location>
</feature>
<proteinExistence type="inferred from homology"/>
<dbReference type="PANTHER" id="PTHR21716:SF64">
    <property type="entry name" value="AI-2 TRANSPORT PROTEIN TQSA"/>
    <property type="match status" value="1"/>
</dbReference>
<keyword evidence="4 6" id="KW-1133">Transmembrane helix</keyword>
<evidence type="ECO:0000256" key="3">
    <source>
        <dbReference type="ARBA" id="ARBA00022692"/>
    </source>
</evidence>
<evidence type="ECO:0000256" key="1">
    <source>
        <dbReference type="ARBA" id="ARBA00004141"/>
    </source>
</evidence>
<comment type="subcellular location">
    <subcellularLocation>
        <location evidence="1">Membrane</location>
        <topology evidence="1">Multi-pass membrane protein</topology>
    </subcellularLocation>
</comment>
<evidence type="ECO:0000256" key="4">
    <source>
        <dbReference type="ARBA" id="ARBA00022989"/>
    </source>
</evidence>
<keyword evidence="5 6" id="KW-0472">Membrane</keyword>
<dbReference type="PANTHER" id="PTHR21716">
    <property type="entry name" value="TRANSMEMBRANE PROTEIN"/>
    <property type="match status" value="1"/>
</dbReference>
<dbReference type="Pfam" id="PF01594">
    <property type="entry name" value="AI-2E_transport"/>
    <property type="match status" value="1"/>
</dbReference>
<dbReference type="AlphaFoldDB" id="A0A4R3M6T4"/>
<feature type="transmembrane region" description="Helical" evidence="6">
    <location>
        <begin position="131"/>
        <end position="157"/>
    </location>
</feature>
<evidence type="ECO:0000313" key="8">
    <source>
        <dbReference type="Proteomes" id="UP000295678"/>
    </source>
</evidence>
<feature type="transmembrane region" description="Helical" evidence="6">
    <location>
        <begin position="60"/>
        <end position="81"/>
    </location>
</feature>
<dbReference type="GO" id="GO:0016020">
    <property type="term" value="C:membrane"/>
    <property type="evidence" value="ECO:0007669"/>
    <property type="project" value="UniProtKB-SubCell"/>
</dbReference>
<dbReference type="GO" id="GO:0055085">
    <property type="term" value="P:transmembrane transport"/>
    <property type="evidence" value="ECO:0007669"/>
    <property type="project" value="TreeGrafter"/>
</dbReference>
<dbReference type="Proteomes" id="UP000295678">
    <property type="component" value="Unassembled WGS sequence"/>
</dbReference>
<protein>
    <submittedName>
        <fullName evidence="7">Putative PurR-regulated permease PerM</fullName>
    </submittedName>
</protein>
<dbReference type="InterPro" id="IPR002549">
    <property type="entry name" value="AI-2E-like"/>
</dbReference>
<accession>A0A4R3M6T4</accession>
<keyword evidence="8" id="KW-1185">Reference proteome</keyword>
<name>A0A4R3M6T4_9HYPH</name>
<comment type="caution">
    <text evidence="7">The sequence shown here is derived from an EMBL/GenBank/DDBJ whole genome shotgun (WGS) entry which is preliminary data.</text>
</comment>